<dbReference type="EMBL" id="CP014671">
    <property type="protein sequence ID" value="ANX03621.1"/>
    <property type="molecule type" value="Genomic_DNA"/>
</dbReference>
<comment type="subcellular location">
    <subcellularLocation>
        <location evidence="1">Cell inner membrane</location>
    </subcellularLocation>
</comment>
<dbReference type="AlphaFoldDB" id="A0A1B1YS72"/>
<evidence type="ECO:0000256" key="4">
    <source>
        <dbReference type="ARBA" id="ARBA00022679"/>
    </source>
</evidence>
<reference evidence="8" key="1">
    <citation type="submission" date="2016-03" db="EMBL/GenBank/DDBJ databases">
        <title>Complete genome sequence of Solimmundus cernigliae, representing a novel lineage of polycyclic aromatic hydrocarbon degraders within the Gammaproteobacteria.</title>
        <authorList>
            <person name="Singleton D.R."/>
            <person name="Dickey A.N."/>
            <person name="Scholl E.H."/>
            <person name="Wright F.A."/>
            <person name="Aitken M.D."/>
        </authorList>
    </citation>
    <scope>NUCLEOTIDE SEQUENCE [LARGE SCALE GENOMIC DNA]</scope>
    <source>
        <strain evidence="8">TR3.2</strain>
    </source>
</reference>
<keyword evidence="5" id="KW-0472">Membrane</keyword>
<evidence type="ECO:0000313" key="7">
    <source>
        <dbReference type="EMBL" id="ANX03621.1"/>
    </source>
</evidence>
<dbReference type="GO" id="GO:0016746">
    <property type="term" value="F:acyltransferase activity"/>
    <property type="evidence" value="ECO:0007669"/>
    <property type="project" value="UniProtKB-KW"/>
</dbReference>
<gene>
    <name evidence="7" type="ORF">PG2T_05030</name>
</gene>
<keyword evidence="6" id="KW-0012">Acyltransferase</keyword>
<accession>A0A1B1YS72</accession>
<dbReference type="InParanoid" id="A0A1B1YS72"/>
<evidence type="ECO:0000313" key="8">
    <source>
        <dbReference type="Proteomes" id="UP000092952"/>
    </source>
</evidence>
<dbReference type="STRING" id="1810504.PG2T_05030"/>
<dbReference type="PANTHER" id="PTHR30606">
    <property type="entry name" value="LIPID A BIOSYNTHESIS LAUROYL ACYLTRANSFERASE"/>
    <property type="match status" value="1"/>
</dbReference>
<evidence type="ECO:0000256" key="6">
    <source>
        <dbReference type="ARBA" id="ARBA00023315"/>
    </source>
</evidence>
<dbReference type="CDD" id="cd07984">
    <property type="entry name" value="LPLAT_LABLAT-like"/>
    <property type="match status" value="1"/>
</dbReference>
<dbReference type="Pfam" id="PF03279">
    <property type="entry name" value="Lip_A_acyltrans"/>
    <property type="match status" value="1"/>
</dbReference>
<protein>
    <recommendedName>
        <fullName evidence="9">Lipid A biosynthesis acyltransferase</fullName>
    </recommendedName>
</protein>
<name>A0A1B1YS72_9GAMM</name>
<dbReference type="PIRSF" id="PIRSF028561">
    <property type="entry name" value="Ac_Trasf"/>
    <property type="match status" value="1"/>
</dbReference>
<proteinExistence type="predicted"/>
<organism evidence="7 8">
    <name type="scientific">Immundisolibacter cernigliae</name>
    <dbReference type="NCBI Taxonomy" id="1810504"/>
    <lineage>
        <taxon>Bacteria</taxon>
        <taxon>Pseudomonadati</taxon>
        <taxon>Pseudomonadota</taxon>
        <taxon>Gammaproteobacteria</taxon>
        <taxon>Immundisolibacterales</taxon>
        <taxon>Immundisolibacteraceae</taxon>
        <taxon>Immundisolibacter</taxon>
    </lineage>
</organism>
<dbReference type="InterPro" id="IPR004960">
    <property type="entry name" value="LipA_acyltrans"/>
</dbReference>
<sequence length="305" mass="34941">MPVHEVWEAQRERSTPRTLRLVIWLALHLGRRFTRLLLYPIVAYFLLTGGEPARASRNFLRQALGREPTWIDRARHWYTFAAVVLDRVFLLGDRTHYFAVQVEHEDLILEAARQGRGAVLLVSHFGSFEVMRAISQREPDLRLRIVMDRAHGAMLTQLLEALNPTLAAGVIDASQRGPQLALVLKDALDQGHVLGMMGDRAYANERTVPVRFMNRTAQLPENPWILASVLQVPVFLAFGIYDGGNRYRIRFERLAERVVLPRATRAAAVQGYAQAYAEWLETQVRAAPYNWFNFFDFWTDETAAD</sequence>
<dbReference type="Proteomes" id="UP000092952">
    <property type="component" value="Chromosome"/>
</dbReference>
<keyword evidence="2" id="KW-1003">Cell membrane</keyword>
<keyword evidence="8" id="KW-1185">Reference proteome</keyword>
<evidence type="ECO:0008006" key="9">
    <source>
        <dbReference type="Google" id="ProtNLM"/>
    </source>
</evidence>
<evidence type="ECO:0000256" key="2">
    <source>
        <dbReference type="ARBA" id="ARBA00022475"/>
    </source>
</evidence>
<dbReference type="PANTHER" id="PTHR30606:SF9">
    <property type="entry name" value="LIPID A BIOSYNTHESIS LAUROYLTRANSFERASE"/>
    <property type="match status" value="1"/>
</dbReference>
<evidence type="ECO:0000256" key="1">
    <source>
        <dbReference type="ARBA" id="ARBA00004533"/>
    </source>
</evidence>
<dbReference type="GO" id="GO:0005886">
    <property type="term" value="C:plasma membrane"/>
    <property type="evidence" value="ECO:0007669"/>
    <property type="project" value="UniProtKB-SubCell"/>
</dbReference>
<dbReference type="GO" id="GO:0009247">
    <property type="term" value="P:glycolipid biosynthetic process"/>
    <property type="evidence" value="ECO:0007669"/>
    <property type="project" value="UniProtKB-ARBA"/>
</dbReference>
<evidence type="ECO:0000256" key="5">
    <source>
        <dbReference type="ARBA" id="ARBA00023136"/>
    </source>
</evidence>
<dbReference type="OrthoDB" id="9808633at2"/>
<evidence type="ECO:0000256" key="3">
    <source>
        <dbReference type="ARBA" id="ARBA00022519"/>
    </source>
</evidence>
<keyword evidence="4" id="KW-0808">Transferase</keyword>
<keyword evidence="3" id="KW-0997">Cell inner membrane</keyword>
<dbReference type="RefSeq" id="WP_068803149.1">
    <property type="nucleotide sequence ID" value="NZ_CP014671.1"/>
</dbReference>
<dbReference type="InterPro" id="IPR014548">
    <property type="entry name" value="Ac_Trasf"/>
</dbReference>
<dbReference type="KEGG" id="gbi:PG2T_05030"/>